<comment type="caution">
    <text evidence="1">The sequence shown here is derived from an EMBL/GenBank/DDBJ whole genome shotgun (WGS) entry which is preliminary data.</text>
</comment>
<sequence>MPDVQALVNDFLIKLKKPTAGGARRNGTHQWRTGLTCGLLVDALSYPGHECRASSLRNQTNLRLLIVVVDDFEIAKRTTLLFSRENDFFELDDWNNLRPI</sequence>
<proteinExistence type="predicted"/>
<keyword evidence="2" id="KW-1185">Reference proteome</keyword>
<dbReference type="AlphaFoldDB" id="A0A5N5K1M8"/>
<name>A0A5N5K1M8_9ROSI</name>
<evidence type="ECO:0000313" key="1">
    <source>
        <dbReference type="EMBL" id="KAB5525232.1"/>
    </source>
</evidence>
<protein>
    <submittedName>
        <fullName evidence="1">Uncharacterized protein</fullName>
    </submittedName>
</protein>
<evidence type="ECO:0000313" key="2">
    <source>
        <dbReference type="Proteomes" id="UP000326939"/>
    </source>
</evidence>
<dbReference type="Proteomes" id="UP000326939">
    <property type="component" value="Chromosome 15"/>
</dbReference>
<dbReference type="EMBL" id="VDCV01000015">
    <property type="protein sequence ID" value="KAB5525232.1"/>
    <property type="molecule type" value="Genomic_DNA"/>
</dbReference>
<accession>A0A5N5K1M8</accession>
<reference evidence="2" key="1">
    <citation type="journal article" date="2019" name="Gigascience">
        <title>De novo genome assembly of the endangered Acer yangbiense, a plant species with extremely small populations endemic to Yunnan Province, China.</title>
        <authorList>
            <person name="Yang J."/>
            <person name="Wariss H.M."/>
            <person name="Tao L."/>
            <person name="Zhang R."/>
            <person name="Yun Q."/>
            <person name="Hollingsworth P."/>
            <person name="Dao Z."/>
            <person name="Luo G."/>
            <person name="Guo H."/>
            <person name="Ma Y."/>
            <person name="Sun W."/>
        </authorList>
    </citation>
    <scope>NUCLEOTIDE SEQUENCE [LARGE SCALE GENOMIC DNA]</scope>
    <source>
        <strain evidence="2">cv. br00</strain>
    </source>
</reference>
<gene>
    <name evidence="1" type="ORF">DKX38_022981</name>
</gene>
<organism evidence="1 2">
    <name type="scientific">Salix brachista</name>
    <dbReference type="NCBI Taxonomy" id="2182728"/>
    <lineage>
        <taxon>Eukaryota</taxon>
        <taxon>Viridiplantae</taxon>
        <taxon>Streptophyta</taxon>
        <taxon>Embryophyta</taxon>
        <taxon>Tracheophyta</taxon>
        <taxon>Spermatophyta</taxon>
        <taxon>Magnoliopsida</taxon>
        <taxon>eudicotyledons</taxon>
        <taxon>Gunneridae</taxon>
        <taxon>Pentapetalae</taxon>
        <taxon>rosids</taxon>
        <taxon>fabids</taxon>
        <taxon>Malpighiales</taxon>
        <taxon>Salicaceae</taxon>
        <taxon>Saliceae</taxon>
        <taxon>Salix</taxon>
    </lineage>
</organism>